<protein>
    <recommendedName>
        <fullName evidence="3">Acb2/Tad1 hairpin domain-containing protein</fullName>
    </recommendedName>
</protein>
<feature type="domain" description="Acb2/Tad1 hairpin" evidence="3">
    <location>
        <begin position="21"/>
        <end position="97"/>
    </location>
</feature>
<proteinExistence type="predicted"/>
<evidence type="ECO:0000259" key="3">
    <source>
        <dbReference type="Pfam" id="PF24729"/>
    </source>
</evidence>
<dbReference type="AlphaFoldDB" id="D4E7F5"/>
<feature type="region of interest" description="Disordered" evidence="2">
    <location>
        <begin position="1"/>
        <end position="23"/>
    </location>
</feature>
<reference evidence="4 5" key="1">
    <citation type="submission" date="2010-01" db="EMBL/GenBank/DDBJ databases">
        <authorList>
            <person name="Muzny D."/>
            <person name="Qin X."/>
            <person name="Deng J."/>
            <person name="Jiang H."/>
            <person name="Liu Y."/>
            <person name="Qu J."/>
            <person name="Song X.-Z."/>
            <person name="Zhang L."/>
            <person name="Thornton R."/>
            <person name="Coyle M."/>
            <person name="Francisco L."/>
            <person name="Jackson L."/>
            <person name="Javaid M."/>
            <person name="Korchina V."/>
            <person name="Kovar C."/>
            <person name="Mata R."/>
            <person name="Mathew T."/>
            <person name="Ngo R."/>
            <person name="Nguyen L."/>
            <person name="Nguyen N."/>
            <person name="Okwuonu G."/>
            <person name="Ongeri F."/>
            <person name="Pham C."/>
            <person name="Simmons D."/>
            <person name="Wilczek-Boney K."/>
            <person name="Hale W."/>
            <person name="Jakkamsetti A."/>
            <person name="Pham P."/>
            <person name="Ruth R."/>
            <person name="San Lucas F."/>
            <person name="Warren J."/>
            <person name="Zhang J."/>
            <person name="Zhao Z."/>
            <person name="Zhou C."/>
            <person name="Zhu D."/>
            <person name="Lee S."/>
            <person name="Bess C."/>
            <person name="Blankenburg K."/>
            <person name="Forbes L."/>
            <person name="Fu Q."/>
            <person name="Gubbala S."/>
            <person name="Hirani K."/>
            <person name="Jayaseelan J.C."/>
            <person name="Lara F."/>
            <person name="Munidasa M."/>
            <person name="Palculict T."/>
            <person name="Patil S."/>
            <person name="Pu L.-L."/>
            <person name="Saada N."/>
            <person name="Tang L."/>
            <person name="Weissenberger G."/>
            <person name="Zhu Y."/>
            <person name="Hemphill L."/>
            <person name="Shang Y."/>
            <person name="Youmans B."/>
            <person name="Ayvaz T."/>
            <person name="Ross M."/>
            <person name="Santibanez J."/>
            <person name="Aqrawi P."/>
            <person name="Gross S."/>
            <person name="Joshi V."/>
            <person name="Fowler G."/>
            <person name="Nazareth L."/>
            <person name="Reid J."/>
            <person name="Worley K."/>
            <person name="Petrosino J."/>
            <person name="Highlander S."/>
            <person name="Gibbs R."/>
        </authorList>
    </citation>
    <scope>NUCLEOTIDE SEQUENCE [LARGE SCALE GENOMIC DNA]</scope>
    <source>
        <strain evidence="4 5">DSM 4582</strain>
    </source>
</reference>
<gene>
    <name evidence="4" type="ORF">HMPREF0758_4105</name>
</gene>
<evidence type="ECO:0000256" key="1">
    <source>
        <dbReference type="ARBA" id="ARBA00022741"/>
    </source>
</evidence>
<dbReference type="Proteomes" id="UP000005723">
    <property type="component" value="Unassembled WGS sequence"/>
</dbReference>
<dbReference type="STRING" id="667129.HMPREF0758_4105"/>
<evidence type="ECO:0000313" key="4">
    <source>
        <dbReference type="EMBL" id="EFE94010.1"/>
    </source>
</evidence>
<keyword evidence="1" id="KW-0547">Nucleotide-binding</keyword>
<sequence length="103" mass="11504">MAGIRREKPMSEAKPQDGSTVKGCRTLTADDIAQMNELKEISRNFCEQIDLERTHLSLEVVEADSPEEASRSEAMRCLAIARTKMQEACMWACRAVARPDADC</sequence>
<name>D4E7F5_SEROD</name>
<dbReference type="GO" id="GO:0000166">
    <property type="term" value="F:nucleotide binding"/>
    <property type="evidence" value="ECO:0007669"/>
    <property type="project" value="UniProtKB-KW"/>
</dbReference>
<keyword evidence="5" id="KW-1185">Reference proteome</keyword>
<feature type="compositionally biased region" description="Basic and acidic residues" evidence="2">
    <location>
        <begin position="1"/>
        <end position="15"/>
    </location>
</feature>
<dbReference type="InterPro" id="IPR056098">
    <property type="entry name" value="Acb2/Tad1_hairpin"/>
</dbReference>
<dbReference type="EMBL" id="ADBY01000056">
    <property type="protein sequence ID" value="EFE94010.1"/>
    <property type="molecule type" value="Genomic_DNA"/>
</dbReference>
<evidence type="ECO:0000313" key="5">
    <source>
        <dbReference type="Proteomes" id="UP000005723"/>
    </source>
</evidence>
<evidence type="ECO:0000256" key="2">
    <source>
        <dbReference type="SAM" id="MobiDB-lite"/>
    </source>
</evidence>
<dbReference type="HOGENOM" id="CLU_2381737_0_0_6"/>
<accession>D4E7F5</accession>
<organism evidence="4 5">
    <name type="scientific">Serratia odorifera DSM 4582</name>
    <dbReference type="NCBI Taxonomy" id="667129"/>
    <lineage>
        <taxon>Bacteria</taxon>
        <taxon>Pseudomonadati</taxon>
        <taxon>Pseudomonadota</taxon>
        <taxon>Gammaproteobacteria</taxon>
        <taxon>Enterobacterales</taxon>
        <taxon>Yersiniaceae</taxon>
        <taxon>Serratia</taxon>
    </lineage>
</organism>
<dbReference type="Pfam" id="PF24729">
    <property type="entry name" value="Acb2_Tad1_hairpin"/>
    <property type="match status" value="1"/>
</dbReference>
<comment type="caution">
    <text evidence="4">The sequence shown here is derived from an EMBL/GenBank/DDBJ whole genome shotgun (WGS) entry which is preliminary data.</text>
</comment>